<dbReference type="Gene3D" id="1.10.10.60">
    <property type="entry name" value="Homeodomain-like"/>
    <property type="match status" value="1"/>
</dbReference>
<dbReference type="InterPro" id="IPR007889">
    <property type="entry name" value="HTH_Psq"/>
</dbReference>
<sequence>MPKRKRSFCRRRRSESAPAVLLTSRRQSKRKQWADEEMAAAMSAVRNGMAIKRAAEEHGVPPSTLRDRISGRVVHGTKPGPRPYLSLDEEKELGSFLKSCANLGYGKTRRDVMHIVQSAVADKGLLKGTRLSTGWWKRFLQRQPDLSLRRGDSTAHVRMDAVNADTMKQYFALLNDVMTEFDLHSKPSQIYNVDESGIPFDPRAPNIVTTRGTKKAWSAADSPSATTTLPPSAADPPTTRSPS</sequence>
<feature type="non-terminal residue" evidence="3">
    <location>
        <position position="1"/>
    </location>
</feature>
<dbReference type="EMBL" id="CASHTH010003358">
    <property type="protein sequence ID" value="CAI8043786.1"/>
    <property type="molecule type" value="Genomic_DNA"/>
</dbReference>
<organism evidence="3 4">
    <name type="scientific">Geodia barretti</name>
    <name type="common">Barrett's horny sponge</name>
    <dbReference type="NCBI Taxonomy" id="519541"/>
    <lineage>
        <taxon>Eukaryota</taxon>
        <taxon>Metazoa</taxon>
        <taxon>Porifera</taxon>
        <taxon>Demospongiae</taxon>
        <taxon>Heteroscleromorpha</taxon>
        <taxon>Tetractinellida</taxon>
        <taxon>Astrophorina</taxon>
        <taxon>Geodiidae</taxon>
        <taxon>Geodia</taxon>
    </lineage>
</organism>
<gene>
    <name evidence="3" type="ORF">GBAR_LOCUS24294</name>
</gene>
<feature type="compositionally biased region" description="Polar residues" evidence="1">
    <location>
        <begin position="221"/>
        <end position="230"/>
    </location>
</feature>
<reference evidence="3" key="1">
    <citation type="submission" date="2023-03" db="EMBL/GenBank/DDBJ databases">
        <authorList>
            <person name="Steffen K."/>
            <person name="Cardenas P."/>
        </authorList>
    </citation>
    <scope>NUCLEOTIDE SEQUENCE</scope>
</reference>
<feature type="compositionally biased region" description="Basic residues" evidence="1">
    <location>
        <begin position="1"/>
        <end position="13"/>
    </location>
</feature>
<name>A0AA35TAC7_GEOBA</name>
<dbReference type="InterPro" id="IPR009057">
    <property type="entry name" value="Homeodomain-like_sf"/>
</dbReference>
<protein>
    <recommendedName>
        <fullName evidence="2">HTH psq-type domain-containing protein</fullName>
    </recommendedName>
</protein>
<evidence type="ECO:0000256" key="1">
    <source>
        <dbReference type="SAM" id="MobiDB-lite"/>
    </source>
</evidence>
<dbReference type="AlphaFoldDB" id="A0AA35TAC7"/>
<evidence type="ECO:0000313" key="4">
    <source>
        <dbReference type="Proteomes" id="UP001174909"/>
    </source>
</evidence>
<dbReference type="SUPFAM" id="SSF46689">
    <property type="entry name" value="Homeodomain-like"/>
    <property type="match status" value="1"/>
</dbReference>
<accession>A0AA35TAC7</accession>
<evidence type="ECO:0000259" key="2">
    <source>
        <dbReference type="Pfam" id="PF05225"/>
    </source>
</evidence>
<comment type="caution">
    <text evidence="3">The sequence shown here is derived from an EMBL/GenBank/DDBJ whole genome shotgun (WGS) entry which is preliminary data.</text>
</comment>
<proteinExistence type="predicted"/>
<feature type="region of interest" description="Disordered" evidence="1">
    <location>
        <begin position="202"/>
        <end position="243"/>
    </location>
</feature>
<dbReference type="Proteomes" id="UP001174909">
    <property type="component" value="Unassembled WGS sequence"/>
</dbReference>
<dbReference type="Pfam" id="PF05225">
    <property type="entry name" value="HTH_psq"/>
    <property type="match status" value="1"/>
</dbReference>
<dbReference type="GO" id="GO:0003677">
    <property type="term" value="F:DNA binding"/>
    <property type="evidence" value="ECO:0007669"/>
    <property type="project" value="InterPro"/>
</dbReference>
<feature type="region of interest" description="Disordered" evidence="1">
    <location>
        <begin position="1"/>
        <end position="32"/>
    </location>
</feature>
<feature type="domain" description="HTH psq-type" evidence="2">
    <location>
        <begin position="35"/>
        <end position="73"/>
    </location>
</feature>
<evidence type="ECO:0000313" key="3">
    <source>
        <dbReference type="EMBL" id="CAI8043786.1"/>
    </source>
</evidence>
<keyword evidence="4" id="KW-1185">Reference proteome</keyword>